<keyword evidence="2 12" id="KW-0723">Serine/threonine-protein kinase</keyword>
<evidence type="ECO:0000256" key="9">
    <source>
        <dbReference type="SAM" id="Phobius"/>
    </source>
</evidence>
<dbReference type="PANTHER" id="PTHR24361">
    <property type="entry name" value="MITOGEN-ACTIVATED KINASE KINASE KINASE"/>
    <property type="match status" value="1"/>
</dbReference>
<dbReference type="EC" id="2.7.11.1" evidence="1"/>
<organism evidence="12 13">
    <name type="scientific">Simiduia agarivorans (strain DSM 21679 / JCM 13881 / BCRC 17597 / SA1)</name>
    <dbReference type="NCBI Taxonomy" id="1117647"/>
    <lineage>
        <taxon>Bacteria</taxon>
        <taxon>Pseudomonadati</taxon>
        <taxon>Pseudomonadota</taxon>
        <taxon>Gammaproteobacteria</taxon>
        <taxon>Cellvibrionales</taxon>
        <taxon>Cellvibrionaceae</taxon>
        <taxon>Simiduia</taxon>
    </lineage>
</organism>
<evidence type="ECO:0000259" key="11">
    <source>
        <dbReference type="PROSITE" id="PS51746"/>
    </source>
</evidence>
<dbReference type="CDD" id="cd14014">
    <property type="entry name" value="STKc_PknB_like"/>
    <property type="match status" value="1"/>
</dbReference>
<dbReference type="PANTHER" id="PTHR24361:SF433">
    <property type="entry name" value="PROTEIN KINASE DOMAIN-CONTAINING PROTEIN"/>
    <property type="match status" value="1"/>
</dbReference>
<evidence type="ECO:0000256" key="3">
    <source>
        <dbReference type="ARBA" id="ARBA00022679"/>
    </source>
</evidence>
<dbReference type="PROSITE" id="PS51746">
    <property type="entry name" value="PPM_2"/>
    <property type="match status" value="1"/>
</dbReference>
<dbReference type="eggNOG" id="COG0631">
    <property type="taxonomic scope" value="Bacteria"/>
</dbReference>
<gene>
    <name evidence="12" type="ordered locus">M5M_15200</name>
</gene>
<evidence type="ECO:0000256" key="2">
    <source>
        <dbReference type="ARBA" id="ARBA00022527"/>
    </source>
</evidence>
<dbReference type="Proteomes" id="UP000000466">
    <property type="component" value="Chromosome"/>
</dbReference>
<feature type="domain" description="PPM-type phosphatase" evidence="11">
    <location>
        <begin position="8"/>
        <end position="240"/>
    </location>
</feature>
<dbReference type="InterPro" id="IPR036457">
    <property type="entry name" value="PPM-type-like_dom_sf"/>
</dbReference>
<dbReference type="SMART" id="SM00331">
    <property type="entry name" value="PP2C_SIG"/>
    <property type="match status" value="1"/>
</dbReference>
<evidence type="ECO:0000313" key="13">
    <source>
        <dbReference type="Proteomes" id="UP000000466"/>
    </source>
</evidence>
<dbReference type="SMART" id="SM00332">
    <property type="entry name" value="PP2Cc"/>
    <property type="match status" value="1"/>
</dbReference>
<dbReference type="GO" id="GO:0004674">
    <property type="term" value="F:protein serine/threonine kinase activity"/>
    <property type="evidence" value="ECO:0007669"/>
    <property type="project" value="UniProtKB-KW"/>
</dbReference>
<keyword evidence="5 12" id="KW-0418">Kinase</keyword>
<keyword evidence="4" id="KW-0547">Nucleotide-binding</keyword>
<keyword evidence="9" id="KW-0472">Membrane</keyword>
<sequence length="579" mass="64101">MTQPLKIRIASHTTAGIKSINEDAAACELPADEFLLASKGVMALVADGVSSAEAGKEASETAVSRFVEEYYNTPDTWSVARAGEKILSTLNLRLYRKSHEFVTSTKGYLCTFSAVIVKSRTAHFFHVGDSRIFLFRRSADGPTLKQLTRDHAVMMGGDKPTLTRALGMDNRLNIDYGTAALKPGDMLLVTSDGVHDFLAEDAITTALLSGQKAQALVASLCARAEAAGSDDNISASLLIVDSLPEESLEDYHAKLTRLPFPPDLEPGEKLDGYRIDNPLFASARSQLYQVTDEVTGASYVMKTPSRNYEDDASYIDRFIQEEWIGKRIHSERVVKVVSAGRQKNFLYYLMEFVPGIGLDKWIAEHTPPSPKRAFALIKDIAEGLRAFHDNETVHQDLRPANIIVTPDERAVIVDFGSVYVAGVAEQQRPIVHDAALGTASYSDPLYIMGSNPGVQGDVYALATIAYEMFTGHLPYGDQIEECRTAFDYSRLRYRDAAMFNPVVPIWFDAALKKGTAFELSERYRTVDELLLDLQSPNPLFLQDEPVTASDASSLAFWKILSGFWFLTLLLVIYLFSQVR</sequence>
<dbReference type="AlphaFoldDB" id="K4L202"/>
<dbReference type="InterPro" id="IPR053235">
    <property type="entry name" value="Ser_Thr_kinase"/>
</dbReference>
<protein>
    <recommendedName>
        <fullName evidence="1">non-specific serine/threonine protein kinase</fullName>
        <ecNumber evidence="1">2.7.11.1</ecNumber>
    </recommendedName>
</protein>
<feature type="domain" description="Protein kinase" evidence="10">
    <location>
        <begin position="273"/>
        <end position="540"/>
    </location>
</feature>
<evidence type="ECO:0000259" key="10">
    <source>
        <dbReference type="PROSITE" id="PS50011"/>
    </source>
</evidence>
<keyword evidence="6" id="KW-0067">ATP-binding</keyword>
<keyword evidence="13" id="KW-1185">Reference proteome</keyword>
<dbReference type="GO" id="GO:0005737">
    <property type="term" value="C:cytoplasm"/>
    <property type="evidence" value="ECO:0007669"/>
    <property type="project" value="TreeGrafter"/>
</dbReference>
<dbReference type="SMART" id="SM00220">
    <property type="entry name" value="S_TKc"/>
    <property type="match status" value="1"/>
</dbReference>
<dbReference type="Gene3D" id="3.60.40.10">
    <property type="entry name" value="PPM-type phosphatase domain"/>
    <property type="match status" value="1"/>
</dbReference>
<dbReference type="CDD" id="cd00143">
    <property type="entry name" value="PP2Cc"/>
    <property type="match status" value="1"/>
</dbReference>
<dbReference type="KEGG" id="saga:M5M_15200"/>
<accession>K4L202</accession>
<dbReference type="Pfam" id="PF00069">
    <property type="entry name" value="Pkinase"/>
    <property type="match status" value="1"/>
</dbReference>
<evidence type="ECO:0000256" key="8">
    <source>
        <dbReference type="ARBA" id="ARBA00048679"/>
    </source>
</evidence>
<dbReference type="PROSITE" id="PS50011">
    <property type="entry name" value="PROTEIN_KINASE_DOM"/>
    <property type="match status" value="1"/>
</dbReference>
<proteinExistence type="predicted"/>
<evidence type="ECO:0000256" key="5">
    <source>
        <dbReference type="ARBA" id="ARBA00022777"/>
    </source>
</evidence>
<evidence type="ECO:0000313" key="12">
    <source>
        <dbReference type="EMBL" id="AFV00173.1"/>
    </source>
</evidence>
<name>K4L202_SIMAS</name>
<dbReference type="InterPro" id="IPR011009">
    <property type="entry name" value="Kinase-like_dom_sf"/>
</dbReference>
<dbReference type="eggNOG" id="COG0515">
    <property type="taxonomic scope" value="Bacteria"/>
</dbReference>
<comment type="catalytic activity">
    <reaction evidence="8">
        <text>L-seryl-[protein] + ATP = O-phospho-L-seryl-[protein] + ADP + H(+)</text>
        <dbReference type="Rhea" id="RHEA:17989"/>
        <dbReference type="Rhea" id="RHEA-COMP:9863"/>
        <dbReference type="Rhea" id="RHEA-COMP:11604"/>
        <dbReference type="ChEBI" id="CHEBI:15378"/>
        <dbReference type="ChEBI" id="CHEBI:29999"/>
        <dbReference type="ChEBI" id="CHEBI:30616"/>
        <dbReference type="ChEBI" id="CHEBI:83421"/>
        <dbReference type="ChEBI" id="CHEBI:456216"/>
        <dbReference type="EC" id="2.7.11.1"/>
    </reaction>
</comment>
<feature type="transmembrane region" description="Helical" evidence="9">
    <location>
        <begin position="555"/>
        <end position="575"/>
    </location>
</feature>
<evidence type="ECO:0000256" key="7">
    <source>
        <dbReference type="ARBA" id="ARBA00047899"/>
    </source>
</evidence>
<dbReference type="SUPFAM" id="SSF81606">
    <property type="entry name" value="PP2C-like"/>
    <property type="match status" value="1"/>
</dbReference>
<keyword evidence="9" id="KW-0812">Transmembrane</keyword>
<dbReference type="RefSeq" id="WP_015048325.1">
    <property type="nucleotide sequence ID" value="NC_018868.3"/>
</dbReference>
<keyword evidence="9" id="KW-1133">Transmembrane helix</keyword>
<dbReference type="HOGENOM" id="CLU_034273_0_0_6"/>
<evidence type="ECO:0000256" key="1">
    <source>
        <dbReference type="ARBA" id="ARBA00012513"/>
    </source>
</evidence>
<dbReference type="Pfam" id="PF13672">
    <property type="entry name" value="PP2C_2"/>
    <property type="match status" value="1"/>
</dbReference>
<dbReference type="Gene3D" id="3.30.200.20">
    <property type="entry name" value="Phosphorylase Kinase, domain 1"/>
    <property type="match status" value="1"/>
</dbReference>
<dbReference type="Gene3D" id="1.10.510.10">
    <property type="entry name" value="Transferase(Phosphotransferase) domain 1"/>
    <property type="match status" value="1"/>
</dbReference>
<dbReference type="EMBL" id="CP003746">
    <property type="protein sequence ID" value="AFV00173.1"/>
    <property type="molecule type" value="Genomic_DNA"/>
</dbReference>
<dbReference type="SUPFAM" id="SSF56112">
    <property type="entry name" value="Protein kinase-like (PK-like)"/>
    <property type="match status" value="1"/>
</dbReference>
<dbReference type="STRING" id="1117647.M5M_15200"/>
<dbReference type="InterPro" id="IPR001932">
    <property type="entry name" value="PPM-type_phosphatase-like_dom"/>
</dbReference>
<dbReference type="InterPro" id="IPR000719">
    <property type="entry name" value="Prot_kinase_dom"/>
</dbReference>
<evidence type="ECO:0000256" key="4">
    <source>
        <dbReference type="ARBA" id="ARBA00022741"/>
    </source>
</evidence>
<dbReference type="GO" id="GO:0005524">
    <property type="term" value="F:ATP binding"/>
    <property type="evidence" value="ECO:0007669"/>
    <property type="project" value="UniProtKB-KW"/>
</dbReference>
<keyword evidence="3" id="KW-0808">Transferase</keyword>
<reference evidence="12 13" key="1">
    <citation type="journal article" date="2013" name="Genome Announc.">
        <title>Complete genome sequence of Simiduia agarivorans SA1(T), a marine bacterium able to degrade a variety of polysaccharides.</title>
        <authorList>
            <person name="Lin S.Y."/>
            <person name="Shieh W.Y."/>
            <person name="Chen J.S."/>
            <person name="Tang S.L."/>
        </authorList>
    </citation>
    <scope>NUCLEOTIDE SEQUENCE [LARGE SCALE GENOMIC DNA]</scope>
    <source>
        <strain evidence="13">DSM 21679 / JCM 13881 / BCRC 17597 / SA1</strain>
    </source>
</reference>
<evidence type="ECO:0000256" key="6">
    <source>
        <dbReference type="ARBA" id="ARBA00022840"/>
    </source>
</evidence>
<comment type="catalytic activity">
    <reaction evidence="7">
        <text>L-threonyl-[protein] + ATP = O-phospho-L-threonyl-[protein] + ADP + H(+)</text>
        <dbReference type="Rhea" id="RHEA:46608"/>
        <dbReference type="Rhea" id="RHEA-COMP:11060"/>
        <dbReference type="Rhea" id="RHEA-COMP:11605"/>
        <dbReference type="ChEBI" id="CHEBI:15378"/>
        <dbReference type="ChEBI" id="CHEBI:30013"/>
        <dbReference type="ChEBI" id="CHEBI:30616"/>
        <dbReference type="ChEBI" id="CHEBI:61977"/>
        <dbReference type="ChEBI" id="CHEBI:456216"/>
        <dbReference type="EC" id="2.7.11.1"/>
    </reaction>
</comment>